<evidence type="ECO:0000313" key="2">
    <source>
        <dbReference type="EMBL" id="GAA4901964.1"/>
    </source>
</evidence>
<comment type="caution">
    <text evidence="2">The sequence shown here is derived from an EMBL/GenBank/DDBJ whole genome shotgun (WGS) entry which is preliminary data.</text>
</comment>
<evidence type="ECO:0000259" key="1">
    <source>
        <dbReference type="Pfam" id="PF07811"/>
    </source>
</evidence>
<name>A0ABP9FH32_9ACTN</name>
<evidence type="ECO:0000313" key="3">
    <source>
        <dbReference type="Proteomes" id="UP001501521"/>
    </source>
</evidence>
<dbReference type="RefSeq" id="WP_345582555.1">
    <property type="nucleotide sequence ID" value="NZ_BAABLV010000035.1"/>
</dbReference>
<dbReference type="Pfam" id="PF07811">
    <property type="entry name" value="TadE"/>
    <property type="match status" value="1"/>
</dbReference>
<feature type="domain" description="TadE-like" evidence="1">
    <location>
        <begin position="15"/>
        <end position="52"/>
    </location>
</feature>
<organism evidence="2 3">
    <name type="scientific">Tessaracoccus lubricantis</name>
    <dbReference type="NCBI Taxonomy" id="545543"/>
    <lineage>
        <taxon>Bacteria</taxon>
        <taxon>Bacillati</taxon>
        <taxon>Actinomycetota</taxon>
        <taxon>Actinomycetes</taxon>
        <taxon>Propionibacteriales</taxon>
        <taxon>Propionibacteriaceae</taxon>
        <taxon>Tessaracoccus</taxon>
    </lineage>
</organism>
<dbReference type="Proteomes" id="UP001501521">
    <property type="component" value="Unassembled WGS sequence"/>
</dbReference>
<reference evidence="3" key="1">
    <citation type="journal article" date="2019" name="Int. J. Syst. Evol. Microbiol.">
        <title>The Global Catalogue of Microorganisms (GCM) 10K type strain sequencing project: providing services to taxonomists for standard genome sequencing and annotation.</title>
        <authorList>
            <consortium name="The Broad Institute Genomics Platform"/>
            <consortium name="The Broad Institute Genome Sequencing Center for Infectious Disease"/>
            <person name="Wu L."/>
            <person name="Ma J."/>
        </authorList>
    </citation>
    <scope>NUCLEOTIDE SEQUENCE [LARGE SCALE GENOMIC DNA]</scope>
    <source>
        <strain evidence="3">JCM 19125</strain>
    </source>
</reference>
<protein>
    <recommendedName>
        <fullName evidence="1">TadE-like domain-containing protein</fullName>
    </recommendedName>
</protein>
<sequence>MRKSRRDERGLSNSIQTTLLFPLGLALFLGLLQWALVSWAQATAIAAAQQGASVAAVHGATAGEGRHAALEAAANGSMTGVAVAVERGAAHTTATVTGRAVVVVWPREVSGSVMVPTERVTQS</sequence>
<proteinExistence type="predicted"/>
<gene>
    <name evidence="2" type="ORF">GCM10025789_20750</name>
</gene>
<dbReference type="InterPro" id="IPR012495">
    <property type="entry name" value="TadE-like_dom"/>
</dbReference>
<keyword evidence="3" id="KW-1185">Reference proteome</keyword>
<accession>A0ABP9FH32</accession>
<dbReference type="EMBL" id="BAABLV010000035">
    <property type="protein sequence ID" value="GAA4901964.1"/>
    <property type="molecule type" value="Genomic_DNA"/>
</dbReference>